<organism evidence="2 3">
    <name type="scientific">Occultella glacieicola</name>
    <dbReference type="NCBI Taxonomy" id="2518684"/>
    <lineage>
        <taxon>Bacteria</taxon>
        <taxon>Bacillati</taxon>
        <taxon>Actinomycetota</taxon>
        <taxon>Actinomycetes</taxon>
        <taxon>Micrococcales</taxon>
        <taxon>Ruaniaceae</taxon>
        <taxon>Occultella</taxon>
    </lineage>
</organism>
<sequence length="105" mass="10913">MSYDRLRRIALNDAHLEAELELEPTSLEPRVHALVRLAALVAIGGAEPSYGSEVDEAISAGVTTTEIVDVLATVAPIVGLPTVVSAGSKVALALGLDPFGPDPRE</sequence>
<reference evidence="2 3" key="1">
    <citation type="submission" date="2019-03" db="EMBL/GenBank/DDBJ databases">
        <title>Genomic features of bacteria from cold environments.</title>
        <authorList>
            <person name="Shen L."/>
        </authorList>
    </citation>
    <scope>NUCLEOTIDE SEQUENCE [LARGE SCALE GENOMIC DNA]</scope>
    <source>
        <strain evidence="3">T3246-1</strain>
    </source>
</reference>
<dbReference type="InterPro" id="IPR029032">
    <property type="entry name" value="AhpD-like"/>
</dbReference>
<accession>A0ABY2ECC4</accession>
<proteinExistence type="predicted"/>
<keyword evidence="3" id="KW-1185">Reference proteome</keyword>
<dbReference type="Proteomes" id="UP000504882">
    <property type="component" value="Unassembled WGS sequence"/>
</dbReference>
<dbReference type="EMBL" id="SMNA01000001">
    <property type="protein sequence ID" value="TDE98817.1"/>
    <property type="molecule type" value="Genomic_DNA"/>
</dbReference>
<comment type="caution">
    <text evidence="2">The sequence shown here is derived from an EMBL/GenBank/DDBJ whole genome shotgun (WGS) entry which is preliminary data.</text>
</comment>
<feature type="domain" description="Carboxymuconolactone decarboxylase-like" evidence="1">
    <location>
        <begin position="14"/>
        <end position="86"/>
    </location>
</feature>
<evidence type="ECO:0000313" key="2">
    <source>
        <dbReference type="EMBL" id="TDE98817.1"/>
    </source>
</evidence>
<evidence type="ECO:0000259" key="1">
    <source>
        <dbReference type="Pfam" id="PF02627"/>
    </source>
</evidence>
<name>A0ABY2ECC4_9MICO</name>
<dbReference type="Pfam" id="PF02627">
    <property type="entry name" value="CMD"/>
    <property type="match status" value="1"/>
</dbReference>
<dbReference type="SUPFAM" id="SSF69118">
    <property type="entry name" value="AhpD-like"/>
    <property type="match status" value="1"/>
</dbReference>
<dbReference type="InterPro" id="IPR003779">
    <property type="entry name" value="CMD-like"/>
</dbReference>
<gene>
    <name evidence="2" type="ORF">EXU48_01030</name>
</gene>
<evidence type="ECO:0000313" key="3">
    <source>
        <dbReference type="Proteomes" id="UP000504882"/>
    </source>
</evidence>
<dbReference type="RefSeq" id="WP_133105719.1">
    <property type="nucleotide sequence ID" value="NZ_SMNA01000001.1"/>
</dbReference>
<dbReference type="Gene3D" id="1.20.1290.10">
    <property type="entry name" value="AhpD-like"/>
    <property type="match status" value="1"/>
</dbReference>
<protein>
    <recommendedName>
        <fullName evidence="1">Carboxymuconolactone decarboxylase-like domain-containing protein</fullName>
    </recommendedName>
</protein>